<dbReference type="InterPro" id="IPR002716">
    <property type="entry name" value="PIN_dom"/>
</dbReference>
<dbReference type="OrthoDB" id="9798990at2"/>
<dbReference type="InterPro" id="IPR052919">
    <property type="entry name" value="TA_system_RNase"/>
</dbReference>
<dbReference type="RefSeq" id="WP_158760792.1">
    <property type="nucleotide sequence ID" value="NZ_CP046910.1"/>
</dbReference>
<dbReference type="EMBL" id="CP046910">
    <property type="protein sequence ID" value="QGZ57857.1"/>
    <property type="molecule type" value="Genomic_DNA"/>
</dbReference>
<feature type="domain" description="PIN" evidence="1">
    <location>
        <begin position="3"/>
        <end position="121"/>
    </location>
</feature>
<dbReference type="AlphaFoldDB" id="A0A7Z2GA08"/>
<dbReference type="Pfam" id="PF01850">
    <property type="entry name" value="PIN"/>
    <property type="match status" value="1"/>
</dbReference>
<evidence type="ECO:0000313" key="3">
    <source>
        <dbReference type="Proteomes" id="UP000434209"/>
    </source>
</evidence>
<dbReference type="PANTHER" id="PTHR36173:SF2">
    <property type="entry name" value="RIBONUCLEASE VAPC16"/>
    <property type="match status" value="1"/>
</dbReference>
<accession>A0A7Z2GA08</accession>
<dbReference type="PANTHER" id="PTHR36173">
    <property type="entry name" value="RIBONUCLEASE VAPC16-RELATED"/>
    <property type="match status" value="1"/>
</dbReference>
<dbReference type="SUPFAM" id="SSF88723">
    <property type="entry name" value="PIN domain-like"/>
    <property type="match status" value="1"/>
</dbReference>
<protein>
    <submittedName>
        <fullName evidence="2">PIN domain-containing protein</fullName>
    </submittedName>
</protein>
<dbReference type="CDD" id="cd09872">
    <property type="entry name" value="PIN_Sll0205-like"/>
    <property type="match status" value="1"/>
</dbReference>
<dbReference type="Gene3D" id="3.40.50.1010">
    <property type="entry name" value="5'-nuclease"/>
    <property type="match status" value="1"/>
</dbReference>
<name>A0A7Z2GA08_9BURK</name>
<dbReference type="Proteomes" id="UP000434209">
    <property type="component" value="Chromosome 2"/>
</dbReference>
<keyword evidence="3" id="KW-1185">Reference proteome</keyword>
<evidence type="ECO:0000313" key="2">
    <source>
        <dbReference type="EMBL" id="QGZ57857.1"/>
    </source>
</evidence>
<gene>
    <name evidence="2" type="ORF">FAZ97_23565</name>
</gene>
<dbReference type="InterPro" id="IPR041705">
    <property type="entry name" value="PIN_Sll0205"/>
</dbReference>
<dbReference type="KEGG" id="pacp:FAZ97_23565"/>
<proteinExistence type="predicted"/>
<evidence type="ECO:0000259" key="1">
    <source>
        <dbReference type="Pfam" id="PF01850"/>
    </source>
</evidence>
<sequence>MNILLDTHIALWAIADSPKLPAAARELILAPTNTIYVSTASIWEIGIKYSLQRGDMPLSGEAALQYFRQAGYRILAIEAEHAVAAESLPLHHRDPFDRLLVAQALTEPLRLISHDRQVARYSDTVVLV</sequence>
<reference evidence="2 3" key="1">
    <citation type="submission" date="2019-12" db="EMBL/GenBank/DDBJ databases">
        <title>Paraburkholderia acidiphila 7Q-K02 sp. nov and Paraburkholderia acidisoli DHF22 sp. nov., two strains isolated from forest soil.</title>
        <authorList>
            <person name="Gao Z."/>
            <person name="Qiu L."/>
        </authorList>
    </citation>
    <scope>NUCLEOTIDE SEQUENCE [LARGE SCALE GENOMIC DNA]</scope>
    <source>
        <strain evidence="2 3">7Q-K02</strain>
    </source>
</reference>
<organism evidence="2 3">
    <name type="scientific">Paraburkholderia acidiphila</name>
    <dbReference type="NCBI Taxonomy" id="2571747"/>
    <lineage>
        <taxon>Bacteria</taxon>
        <taxon>Pseudomonadati</taxon>
        <taxon>Pseudomonadota</taxon>
        <taxon>Betaproteobacteria</taxon>
        <taxon>Burkholderiales</taxon>
        <taxon>Burkholderiaceae</taxon>
        <taxon>Paraburkholderia</taxon>
    </lineage>
</organism>
<dbReference type="InterPro" id="IPR029060">
    <property type="entry name" value="PIN-like_dom_sf"/>
</dbReference>